<protein>
    <submittedName>
        <fullName evidence="1">Uncharacterized protein</fullName>
    </submittedName>
</protein>
<proteinExistence type="predicted"/>
<gene>
    <name evidence="1" type="ORF">TWF696_000591</name>
</gene>
<keyword evidence="2" id="KW-1185">Reference proteome</keyword>
<evidence type="ECO:0000313" key="2">
    <source>
        <dbReference type="Proteomes" id="UP001375240"/>
    </source>
</evidence>
<dbReference type="EMBL" id="JAVHNQ010000001">
    <property type="protein sequence ID" value="KAK6359431.1"/>
    <property type="molecule type" value="Genomic_DNA"/>
</dbReference>
<dbReference type="AlphaFoldDB" id="A0AAV9VBS1"/>
<accession>A0AAV9VBS1</accession>
<sequence>MFSTEYGYEEPRMKIPPIEEKSKFRKLAEGYLMNELRSHPELNWQAISLDWSRKSKSWCISIFVRDDPSVCPTFTDPEGHFTIECVKGKFAFLRGICQSPLYAQAPLPGAPVGCQTKPNSSASLGGYIRGCSSGNSYAVTVGHLFFEQSQKITDKEEIRPISETATSPAEVRIRNLKEGYLQVSEDPARSDDHERSHRFIKECDLLLEDPVKTRFGMCTAARWDIVNVNRRAGYKSVRDAAFIRPVDTRIGGKNMIERFNDRDTSSIRGSCTSQDDVPVSVHVSMAKYSQGTIAGETLVRVKQFGEEKVFWMRSIKHVSGFGTHKGDSGAWVVDDKNMWVGMVIAGVCKDDGQHNDEDDDAEFTRSLFVDSEDVLTWAREMLGEEFEVLVGYS</sequence>
<name>A0AAV9VBS1_9PEZI</name>
<dbReference type="Proteomes" id="UP001375240">
    <property type="component" value="Unassembled WGS sequence"/>
</dbReference>
<organism evidence="1 2">
    <name type="scientific">Orbilia brochopaga</name>
    <dbReference type="NCBI Taxonomy" id="3140254"/>
    <lineage>
        <taxon>Eukaryota</taxon>
        <taxon>Fungi</taxon>
        <taxon>Dikarya</taxon>
        <taxon>Ascomycota</taxon>
        <taxon>Pezizomycotina</taxon>
        <taxon>Orbiliomycetes</taxon>
        <taxon>Orbiliales</taxon>
        <taxon>Orbiliaceae</taxon>
        <taxon>Orbilia</taxon>
    </lineage>
</organism>
<reference evidence="1 2" key="1">
    <citation type="submission" date="2019-10" db="EMBL/GenBank/DDBJ databases">
        <authorList>
            <person name="Palmer J.M."/>
        </authorList>
    </citation>
    <scope>NUCLEOTIDE SEQUENCE [LARGE SCALE GENOMIC DNA]</scope>
    <source>
        <strain evidence="1 2">TWF696</strain>
    </source>
</reference>
<evidence type="ECO:0000313" key="1">
    <source>
        <dbReference type="EMBL" id="KAK6359431.1"/>
    </source>
</evidence>
<comment type="caution">
    <text evidence="1">The sequence shown here is derived from an EMBL/GenBank/DDBJ whole genome shotgun (WGS) entry which is preliminary data.</text>
</comment>